<feature type="transmembrane region" description="Helical" evidence="8">
    <location>
        <begin position="193"/>
        <end position="212"/>
    </location>
</feature>
<reference evidence="9 10" key="1">
    <citation type="submission" date="2014-05" db="EMBL/GenBank/DDBJ databases">
        <title>Draft genome sequence of a rare smut relative, Tilletiaria anomala UBC 951.</title>
        <authorList>
            <consortium name="DOE Joint Genome Institute"/>
            <person name="Toome M."/>
            <person name="Kuo A."/>
            <person name="Henrissat B."/>
            <person name="Lipzen A."/>
            <person name="Tritt A."/>
            <person name="Yoshinaga Y."/>
            <person name="Zane M."/>
            <person name="Barry K."/>
            <person name="Grigoriev I.V."/>
            <person name="Spatafora J.W."/>
            <person name="Aimea M.C."/>
        </authorList>
    </citation>
    <scope>NUCLEOTIDE SEQUENCE [LARGE SCALE GENOMIC DNA]</scope>
    <source>
        <strain evidence="9 10">UBC 951</strain>
    </source>
</reference>
<keyword evidence="5 8" id="KW-0472">Membrane</keyword>
<dbReference type="InParanoid" id="A0A066W085"/>
<feature type="transmembrane region" description="Helical" evidence="8">
    <location>
        <begin position="12"/>
        <end position="32"/>
    </location>
</feature>
<dbReference type="GeneID" id="25261213"/>
<dbReference type="RefSeq" id="XP_013243782.1">
    <property type="nucleotide sequence ID" value="XM_013388328.1"/>
</dbReference>
<dbReference type="PANTHER" id="PTHR46154">
    <property type="match status" value="1"/>
</dbReference>
<name>A0A066W085_TILAU</name>
<dbReference type="InterPro" id="IPR001734">
    <property type="entry name" value="Na/solute_symporter"/>
</dbReference>
<evidence type="ECO:0000256" key="8">
    <source>
        <dbReference type="SAM" id="Phobius"/>
    </source>
</evidence>
<comment type="subcellular location">
    <subcellularLocation>
        <location evidence="1">Membrane</location>
        <topology evidence="1">Multi-pass membrane protein</topology>
    </subcellularLocation>
</comment>
<dbReference type="EMBL" id="JMSN01000031">
    <property type="protein sequence ID" value="KDN47161.1"/>
    <property type="molecule type" value="Genomic_DNA"/>
</dbReference>
<feature type="region of interest" description="Disordered" evidence="7">
    <location>
        <begin position="642"/>
        <end position="688"/>
    </location>
</feature>
<evidence type="ECO:0000256" key="2">
    <source>
        <dbReference type="ARBA" id="ARBA00006434"/>
    </source>
</evidence>
<dbReference type="STRING" id="1037660.A0A066W085"/>
<evidence type="ECO:0000313" key="9">
    <source>
        <dbReference type="EMBL" id="KDN47161.1"/>
    </source>
</evidence>
<feature type="transmembrane region" description="Helical" evidence="8">
    <location>
        <begin position="459"/>
        <end position="479"/>
    </location>
</feature>
<feature type="transmembrane region" description="Helical" evidence="8">
    <location>
        <begin position="399"/>
        <end position="425"/>
    </location>
</feature>
<dbReference type="OMA" id="EYLMADQ"/>
<dbReference type="InterPro" id="IPR031155">
    <property type="entry name" value="DUR"/>
</dbReference>
<keyword evidence="3 8" id="KW-0812">Transmembrane</keyword>
<feature type="transmembrane region" description="Helical" evidence="8">
    <location>
        <begin position="292"/>
        <end position="317"/>
    </location>
</feature>
<feature type="transmembrane region" description="Helical" evidence="8">
    <location>
        <begin position="92"/>
        <end position="110"/>
    </location>
</feature>
<evidence type="ECO:0000313" key="10">
    <source>
        <dbReference type="Proteomes" id="UP000027361"/>
    </source>
</evidence>
<feature type="compositionally biased region" description="Polar residues" evidence="7">
    <location>
        <begin position="673"/>
        <end position="682"/>
    </location>
</feature>
<dbReference type="PANTHER" id="PTHR46154:SF1">
    <property type="entry name" value="ACTIVE TRANSPORTER, PUTATIVE (AFU_ORTHOLOGUE AFUA_1G17570)-RELATED"/>
    <property type="match status" value="1"/>
</dbReference>
<keyword evidence="10" id="KW-1185">Reference proteome</keyword>
<feature type="transmembrane region" description="Helical" evidence="8">
    <location>
        <begin position="53"/>
        <end position="72"/>
    </location>
</feature>
<sequence length="688" mass="73288">MSQTVPAPLPQGAGYAVLVAFGFAFAAVMVYITHLLRLYNNENNARFETFATAGRKIGTGLTCTAVLSSWLWSTAVLSSTVVTYNFGLAGSYWFGAGCLVQITFFAVVAIQSKLKTPHAHTILEVVKSRYGTTAHVLYTFLCLLNNLIAYVNMVLGASATIASVTGMSIIAALWLLPISVVIYTLSGGLKSTFLADYLHTTALLIIVCWLSFKTLSNPEIQSIHGLYELATVAAAKTPVKGNYGGSYLTLASPSALQFGVLHTLGNFGLVLMDSSYWQKAYSADIAAAVPGYIAAGVLYFSVPALLGGVVGLAAVGLSNNNSPIWPTMGRALTDTELNNGLPLAYCAQAVAGKGGAVAVLILIFMAVTSTTSAQLVAVGSTFSSDIYHSYINTNASEKWIIRMTHLGVILFAVLATVLAVVFQVIGLSLIWTLYFLGIIVCPGMVTISLTVLWKRQTWAAAVISPLVGLVGGLATWLATAHHYYGTLDVTTTGEILPCLWGTIVSAVVPTILSPAISFTFPRDNFDWERFSDIKLISDDTASEIVEKTGVTASQKTFMRKQSFIASIASLVLFLGVWVITPFSLYGARYVFSRPFFTGWVVVMSIWALLTLLFVVFLPPIEGRNVIMRVFLGAIGKAPPVADDANVPETPEGARSRSPAASVAPTLDPAATVTPPSRSSQDAKVSKAA</sequence>
<gene>
    <name evidence="9" type="ORF">K437DRAFT_101060</name>
</gene>
<dbReference type="CDD" id="cd11476">
    <property type="entry name" value="SLC5sbd_DUR3"/>
    <property type="match status" value="1"/>
</dbReference>
<feature type="transmembrane region" description="Helical" evidence="8">
    <location>
        <begin position="431"/>
        <end position="452"/>
    </location>
</feature>
<evidence type="ECO:0000256" key="5">
    <source>
        <dbReference type="ARBA" id="ARBA00023136"/>
    </source>
</evidence>
<accession>A0A066W085</accession>
<feature type="transmembrane region" description="Helical" evidence="8">
    <location>
        <begin position="136"/>
        <end position="155"/>
    </location>
</feature>
<organism evidence="9 10">
    <name type="scientific">Tilletiaria anomala (strain ATCC 24038 / CBS 436.72 / UBC 951)</name>
    <dbReference type="NCBI Taxonomy" id="1037660"/>
    <lineage>
        <taxon>Eukaryota</taxon>
        <taxon>Fungi</taxon>
        <taxon>Dikarya</taxon>
        <taxon>Basidiomycota</taxon>
        <taxon>Ustilaginomycotina</taxon>
        <taxon>Exobasidiomycetes</taxon>
        <taxon>Georgefischeriales</taxon>
        <taxon>Tilletiariaceae</taxon>
        <taxon>Tilletiaria</taxon>
    </lineage>
</organism>
<feature type="transmembrane region" description="Helical" evidence="8">
    <location>
        <begin position="499"/>
        <end position="520"/>
    </location>
</feature>
<comment type="caution">
    <text evidence="9">The sequence shown here is derived from an EMBL/GenBank/DDBJ whole genome shotgun (WGS) entry which is preliminary data.</text>
</comment>
<dbReference type="GO" id="GO:0015204">
    <property type="term" value="F:urea transmembrane transporter activity"/>
    <property type="evidence" value="ECO:0007669"/>
    <property type="project" value="InterPro"/>
</dbReference>
<dbReference type="Proteomes" id="UP000027361">
    <property type="component" value="Unassembled WGS sequence"/>
</dbReference>
<feature type="transmembrane region" description="Helical" evidence="8">
    <location>
        <begin position="563"/>
        <end position="584"/>
    </location>
</feature>
<dbReference type="GO" id="GO:0005886">
    <property type="term" value="C:plasma membrane"/>
    <property type="evidence" value="ECO:0007669"/>
    <property type="project" value="TreeGrafter"/>
</dbReference>
<dbReference type="OrthoDB" id="6132759at2759"/>
<protein>
    <submittedName>
        <fullName evidence="9">Putative DUR3-urea permease</fullName>
    </submittedName>
</protein>
<feature type="compositionally biased region" description="Low complexity" evidence="7">
    <location>
        <begin position="655"/>
        <end position="664"/>
    </location>
</feature>
<dbReference type="InterPro" id="IPR038377">
    <property type="entry name" value="Na/Glc_symporter_sf"/>
</dbReference>
<feature type="transmembrane region" description="Helical" evidence="8">
    <location>
        <begin position="596"/>
        <end position="618"/>
    </location>
</feature>
<evidence type="ECO:0000256" key="1">
    <source>
        <dbReference type="ARBA" id="ARBA00004141"/>
    </source>
</evidence>
<dbReference type="PROSITE" id="PS50283">
    <property type="entry name" value="NA_SOLUT_SYMP_3"/>
    <property type="match status" value="1"/>
</dbReference>
<evidence type="ECO:0000256" key="6">
    <source>
        <dbReference type="RuleBase" id="RU362091"/>
    </source>
</evidence>
<proteinExistence type="inferred from homology"/>
<feature type="transmembrane region" description="Helical" evidence="8">
    <location>
        <begin position="161"/>
        <end position="186"/>
    </location>
</feature>
<feature type="transmembrane region" description="Helical" evidence="8">
    <location>
        <begin position="255"/>
        <end position="272"/>
    </location>
</feature>
<feature type="transmembrane region" description="Helical" evidence="8">
    <location>
        <begin position="357"/>
        <end position="378"/>
    </location>
</feature>
<evidence type="ECO:0000256" key="3">
    <source>
        <dbReference type="ARBA" id="ARBA00022692"/>
    </source>
</evidence>
<dbReference type="Gene3D" id="1.20.1730.10">
    <property type="entry name" value="Sodium/glucose cotransporter"/>
    <property type="match status" value="1"/>
</dbReference>
<evidence type="ECO:0000256" key="4">
    <source>
        <dbReference type="ARBA" id="ARBA00022989"/>
    </source>
</evidence>
<dbReference type="HOGENOM" id="CLU_010778_2_1_1"/>
<dbReference type="Pfam" id="PF00474">
    <property type="entry name" value="SSF"/>
    <property type="match status" value="1"/>
</dbReference>
<comment type="similarity">
    <text evidence="2 6">Belongs to the sodium:solute symporter (SSF) (TC 2.A.21) family.</text>
</comment>
<dbReference type="AlphaFoldDB" id="A0A066W085"/>
<keyword evidence="4 8" id="KW-1133">Transmembrane helix</keyword>
<evidence type="ECO:0000256" key="7">
    <source>
        <dbReference type="SAM" id="MobiDB-lite"/>
    </source>
</evidence>